<keyword evidence="3" id="KW-1185">Reference proteome</keyword>
<dbReference type="OrthoDB" id="283154at2"/>
<accession>A0A1I1VMB8</accession>
<protein>
    <recommendedName>
        <fullName evidence="1">SnoaL-like domain-containing protein</fullName>
    </recommendedName>
</protein>
<evidence type="ECO:0000313" key="3">
    <source>
        <dbReference type="Proteomes" id="UP000198639"/>
    </source>
</evidence>
<dbReference type="PANTHER" id="PTHR41252:SF1">
    <property type="entry name" value="BLR2505 PROTEIN"/>
    <property type="match status" value="1"/>
</dbReference>
<dbReference type="RefSeq" id="WP_091876787.1">
    <property type="nucleotide sequence ID" value="NZ_FOLD01000039.1"/>
</dbReference>
<sequence>MSTQENKRMVLEAYQLFKAGDIPSLLDRYADNAEWIGPESDIVPFAGRYHGKAGIAQFFRKLGDASEATRFEVRDCIAEGDKVVVIGEATWRIRATGTTYDTPWTHLLTIREGKVARFETIYDVKATEMAFSPDMRAQAGSGAPLHH</sequence>
<dbReference type="Pfam" id="PF12680">
    <property type="entry name" value="SnoaL_2"/>
    <property type="match status" value="1"/>
</dbReference>
<dbReference type="Gene3D" id="3.10.450.50">
    <property type="match status" value="1"/>
</dbReference>
<feature type="domain" description="SnoaL-like" evidence="1">
    <location>
        <begin position="11"/>
        <end position="117"/>
    </location>
</feature>
<dbReference type="Proteomes" id="UP000198639">
    <property type="component" value="Unassembled WGS sequence"/>
</dbReference>
<dbReference type="InterPro" id="IPR037401">
    <property type="entry name" value="SnoaL-like"/>
</dbReference>
<dbReference type="PANTHER" id="PTHR41252">
    <property type="entry name" value="BLR2505 PROTEIN"/>
    <property type="match status" value="1"/>
</dbReference>
<dbReference type="EMBL" id="FOLD01000039">
    <property type="protein sequence ID" value="SFD82203.1"/>
    <property type="molecule type" value="Genomic_DNA"/>
</dbReference>
<name>A0A1I1VMB8_9BURK</name>
<organism evidence="2 3">
    <name type="scientific">Massilia yuzhufengensis</name>
    <dbReference type="NCBI Taxonomy" id="1164594"/>
    <lineage>
        <taxon>Bacteria</taxon>
        <taxon>Pseudomonadati</taxon>
        <taxon>Pseudomonadota</taxon>
        <taxon>Betaproteobacteria</taxon>
        <taxon>Burkholderiales</taxon>
        <taxon>Oxalobacteraceae</taxon>
        <taxon>Telluria group</taxon>
        <taxon>Massilia</taxon>
    </lineage>
</organism>
<evidence type="ECO:0000259" key="1">
    <source>
        <dbReference type="Pfam" id="PF12680"/>
    </source>
</evidence>
<reference evidence="3" key="1">
    <citation type="submission" date="2016-10" db="EMBL/GenBank/DDBJ databases">
        <authorList>
            <person name="Varghese N."/>
            <person name="Submissions S."/>
        </authorList>
    </citation>
    <scope>NUCLEOTIDE SEQUENCE [LARGE SCALE GENOMIC DNA]</scope>
    <source>
        <strain evidence="3">CGMCC 1.12041</strain>
    </source>
</reference>
<dbReference type="SUPFAM" id="SSF54427">
    <property type="entry name" value="NTF2-like"/>
    <property type="match status" value="1"/>
</dbReference>
<proteinExistence type="predicted"/>
<gene>
    <name evidence="2" type="ORF">SAMN05216204_13941</name>
</gene>
<dbReference type="STRING" id="1164594.SAMN05216204_13941"/>
<evidence type="ECO:0000313" key="2">
    <source>
        <dbReference type="EMBL" id="SFD82203.1"/>
    </source>
</evidence>
<dbReference type="AlphaFoldDB" id="A0A1I1VMB8"/>
<dbReference type="InterPro" id="IPR032710">
    <property type="entry name" value="NTF2-like_dom_sf"/>
</dbReference>